<keyword evidence="2" id="KW-0472">Membrane</keyword>
<feature type="transmembrane region" description="Helical" evidence="2">
    <location>
        <begin position="100"/>
        <end position="121"/>
    </location>
</feature>
<reference evidence="3 4" key="1">
    <citation type="submission" date="2012-08" db="EMBL/GenBank/DDBJ databases">
        <title>Oryza genome evolution.</title>
        <authorList>
            <person name="Wing R.A."/>
        </authorList>
    </citation>
    <scope>NUCLEOTIDE SEQUENCE</scope>
</reference>
<keyword evidence="2" id="KW-1133">Transmembrane helix</keyword>
<dbReference type="PANTHER" id="PTHR46610">
    <property type="entry name" value="OS05G0181300 PROTEIN"/>
    <property type="match status" value="1"/>
</dbReference>
<feature type="transmembrane region" description="Helical" evidence="2">
    <location>
        <begin position="127"/>
        <end position="150"/>
    </location>
</feature>
<proteinExistence type="predicted"/>
<feature type="transmembrane region" description="Helical" evidence="2">
    <location>
        <begin position="222"/>
        <end position="243"/>
    </location>
</feature>
<evidence type="ECO:0000313" key="4">
    <source>
        <dbReference type="Proteomes" id="UP000032180"/>
    </source>
</evidence>
<dbReference type="HOGENOM" id="CLU_1066934_0_0_1"/>
<feature type="region of interest" description="Disordered" evidence="1">
    <location>
        <begin position="68"/>
        <end position="91"/>
    </location>
</feature>
<protein>
    <submittedName>
        <fullName evidence="3">Uncharacterized protein</fullName>
    </submittedName>
</protein>
<dbReference type="EnsemblPlants" id="LPERR06G15930.2">
    <property type="protein sequence ID" value="LPERR06G15930.2"/>
    <property type="gene ID" value="LPERR06G15930"/>
</dbReference>
<dbReference type="eggNOG" id="ENOG502S8QS">
    <property type="taxonomic scope" value="Eukaryota"/>
</dbReference>
<reference evidence="3 4" key="2">
    <citation type="submission" date="2013-12" db="EMBL/GenBank/DDBJ databases">
        <authorList>
            <person name="Yu Y."/>
            <person name="Lee S."/>
            <person name="de Baynast K."/>
            <person name="Wissotski M."/>
            <person name="Liu L."/>
            <person name="Talag J."/>
            <person name="Goicoechea J."/>
            <person name="Angelova A."/>
            <person name="Jetty R."/>
            <person name="Kudrna D."/>
            <person name="Golser W."/>
            <person name="Rivera L."/>
            <person name="Zhang J."/>
            <person name="Wing R."/>
        </authorList>
    </citation>
    <scope>NUCLEOTIDE SEQUENCE</scope>
</reference>
<keyword evidence="4" id="KW-1185">Reference proteome</keyword>
<dbReference type="Proteomes" id="UP000032180">
    <property type="component" value="Chromosome 6"/>
</dbReference>
<dbReference type="InterPro" id="IPR045501">
    <property type="entry name" value="DUF6490"/>
</dbReference>
<name>A0A0D9WRI1_9ORYZ</name>
<sequence>MVVVEVLNYASSPFILTLETNCKSLSTGRKEDLLASSSSSQFPIPLVHIACLSDVILLTRVMATKSSKLEEQQREPLIGGGRPAGDGAPRAANTDNGDGGFSWLTALGFLFLTFNSGMAIYRSDGDVAAVAFVGFSYVDLVLLFVCLRLFERSEPNSSARGNLKVAVWILTTLLTVVFSYKVAAIMPVPVKVLVWAMAGATVLGGFYAFFVHRESKEAHVDCANYLIQTALLAFGNGTVVINITQLKNFVVMTADPDNKSI</sequence>
<dbReference type="Pfam" id="PF20100">
    <property type="entry name" value="DUF6490"/>
    <property type="match status" value="1"/>
</dbReference>
<organism evidence="3 4">
    <name type="scientific">Leersia perrieri</name>
    <dbReference type="NCBI Taxonomy" id="77586"/>
    <lineage>
        <taxon>Eukaryota</taxon>
        <taxon>Viridiplantae</taxon>
        <taxon>Streptophyta</taxon>
        <taxon>Embryophyta</taxon>
        <taxon>Tracheophyta</taxon>
        <taxon>Spermatophyta</taxon>
        <taxon>Magnoliopsida</taxon>
        <taxon>Liliopsida</taxon>
        <taxon>Poales</taxon>
        <taxon>Poaceae</taxon>
        <taxon>BOP clade</taxon>
        <taxon>Oryzoideae</taxon>
        <taxon>Oryzeae</taxon>
        <taxon>Oryzinae</taxon>
        <taxon>Leersia</taxon>
    </lineage>
</organism>
<evidence type="ECO:0000256" key="1">
    <source>
        <dbReference type="SAM" id="MobiDB-lite"/>
    </source>
</evidence>
<evidence type="ECO:0000313" key="3">
    <source>
        <dbReference type="EnsemblPlants" id="LPERR06G15930.2"/>
    </source>
</evidence>
<feature type="transmembrane region" description="Helical" evidence="2">
    <location>
        <begin position="162"/>
        <end position="180"/>
    </location>
</feature>
<accession>A0A0D9WRI1</accession>
<dbReference type="AlphaFoldDB" id="A0A0D9WRI1"/>
<dbReference type="PANTHER" id="PTHR46610:SF24">
    <property type="entry name" value="OS06G0580100 PROTEIN"/>
    <property type="match status" value="1"/>
</dbReference>
<evidence type="ECO:0000256" key="2">
    <source>
        <dbReference type="SAM" id="Phobius"/>
    </source>
</evidence>
<dbReference type="Gramene" id="LPERR06G15930.1">
    <property type="protein sequence ID" value="LPERR06G15930.1"/>
    <property type="gene ID" value="LPERR06G15930"/>
</dbReference>
<dbReference type="Gramene" id="LPERR06G15930.2">
    <property type="protein sequence ID" value="LPERR06G15930.2"/>
    <property type="gene ID" value="LPERR06G15930"/>
</dbReference>
<feature type="transmembrane region" description="Helical" evidence="2">
    <location>
        <begin position="192"/>
        <end position="210"/>
    </location>
</feature>
<keyword evidence="2" id="KW-0812">Transmembrane</keyword>
<dbReference type="EnsemblPlants" id="LPERR06G15930.1">
    <property type="protein sequence ID" value="LPERR06G15930.1"/>
    <property type="gene ID" value="LPERR06G15930"/>
</dbReference>
<reference evidence="3" key="3">
    <citation type="submission" date="2015-04" db="UniProtKB">
        <authorList>
            <consortium name="EnsemblPlants"/>
        </authorList>
    </citation>
    <scope>IDENTIFICATION</scope>
</reference>